<evidence type="ECO:0000259" key="3">
    <source>
        <dbReference type="Pfam" id="PF01261"/>
    </source>
</evidence>
<dbReference type="Proteomes" id="UP000035720">
    <property type="component" value="Unassembled WGS sequence"/>
</dbReference>
<comment type="caution">
    <text evidence="4">The sequence shown here is derived from an EMBL/GenBank/DDBJ whole genome shotgun (WGS) entry which is preliminary data.</text>
</comment>
<accession>A0A077MC81</accession>
<dbReference type="PANTHER" id="PTHR12110">
    <property type="entry name" value="HYDROXYPYRUVATE ISOMERASE"/>
    <property type="match status" value="1"/>
</dbReference>
<dbReference type="InterPro" id="IPR036237">
    <property type="entry name" value="Xyl_isomerase-like_sf"/>
</dbReference>
<dbReference type="Gene3D" id="3.20.20.150">
    <property type="entry name" value="Divalent-metal-dependent TIM barrel enzymes"/>
    <property type="match status" value="1"/>
</dbReference>
<gene>
    <name evidence="4" type="ORF">BN13_660004</name>
</gene>
<dbReference type="InterPro" id="IPR013022">
    <property type="entry name" value="Xyl_isomerase-like_TIM-brl"/>
</dbReference>
<reference evidence="4 5" key="1">
    <citation type="journal article" date="2013" name="ISME J.">
        <title>A metabolic model for members of the genus Tetrasphaera involved in enhanced biological phosphorus removal.</title>
        <authorList>
            <person name="Kristiansen R."/>
            <person name="Nguyen H.T.T."/>
            <person name="Saunders A.M."/>
            <person name="Nielsen J.L."/>
            <person name="Wimmer R."/>
            <person name="Le V.Q."/>
            <person name="McIlroy S.J."/>
            <person name="Petrovski S."/>
            <person name="Seviour R.J."/>
            <person name="Calteau A."/>
            <person name="Nielsen K.L."/>
            <person name="Nielsen P.H."/>
        </authorList>
    </citation>
    <scope>NUCLEOTIDE SEQUENCE [LARGE SCALE GENOMIC DNA]</scope>
    <source>
        <strain evidence="4 5">Ben 74</strain>
    </source>
</reference>
<name>A0A077MC81_9MICO</name>
<dbReference type="AlphaFoldDB" id="A0A077MC81"/>
<sequence length="285" mass="30964">MPQRPDEPQAGAAPSSTTGAVSIPRGRVVLSTSSVYPEPTATAFALASRLGYDGVEVMVWTDPVSQEAGALTALSRLHGIPIVSIHAPTLLLTQRIWGTDPWVKIDRSVEIAQDVGAETVVVHPPFRWQKDYARDFVVGVAAREALTGVRIAVENMFPWRARGRELLAYLPHWDPVGQDYRHVTLDLSHTATAGSDAMAMMRDLGPRLAHVHLADGTGAARDEHLVPGRGNQPCGEFLESLADAGFDGDVAVEVATRRLSPDERERDLSESLAFARLHFAGRLVR</sequence>
<dbReference type="SUPFAM" id="SSF51658">
    <property type="entry name" value="Xylose isomerase-like"/>
    <property type="match status" value="1"/>
</dbReference>
<protein>
    <recommendedName>
        <fullName evidence="3">Xylose isomerase-like TIM barrel domain-containing protein</fullName>
    </recommendedName>
</protein>
<keyword evidence="5" id="KW-1185">Reference proteome</keyword>
<evidence type="ECO:0000256" key="2">
    <source>
        <dbReference type="SAM" id="MobiDB-lite"/>
    </source>
</evidence>
<evidence type="ECO:0000313" key="4">
    <source>
        <dbReference type="EMBL" id="CCI54249.1"/>
    </source>
</evidence>
<feature type="region of interest" description="Disordered" evidence="2">
    <location>
        <begin position="1"/>
        <end position="20"/>
    </location>
</feature>
<dbReference type="PANTHER" id="PTHR12110:SF47">
    <property type="match status" value="1"/>
</dbReference>
<dbReference type="EMBL" id="CAJC01000179">
    <property type="protein sequence ID" value="CCI54249.1"/>
    <property type="molecule type" value="Genomic_DNA"/>
</dbReference>
<evidence type="ECO:0000256" key="1">
    <source>
        <dbReference type="ARBA" id="ARBA00023277"/>
    </source>
</evidence>
<dbReference type="InterPro" id="IPR050312">
    <property type="entry name" value="IolE/XylAMocC-like"/>
</dbReference>
<keyword evidence="1" id="KW-0119">Carbohydrate metabolism</keyword>
<proteinExistence type="predicted"/>
<dbReference type="RefSeq" id="WP_048546735.1">
    <property type="nucleotide sequence ID" value="NZ_HF571038.1"/>
</dbReference>
<dbReference type="OrthoDB" id="3248123at2"/>
<dbReference type="STRING" id="1193518.BN13_660004"/>
<dbReference type="Pfam" id="PF01261">
    <property type="entry name" value="AP_endonuc_2"/>
    <property type="match status" value="1"/>
</dbReference>
<feature type="domain" description="Xylose isomerase-like TIM barrel" evidence="3">
    <location>
        <begin position="44"/>
        <end position="276"/>
    </location>
</feature>
<organism evidence="4 5">
    <name type="scientific">Nostocoides jenkinsii Ben 74</name>
    <dbReference type="NCBI Taxonomy" id="1193518"/>
    <lineage>
        <taxon>Bacteria</taxon>
        <taxon>Bacillati</taxon>
        <taxon>Actinomycetota</taxon>
        <taxon>Actinomycetes</taxon>
        <taxon>Micrococcales</taxon>
        <taxon>Intrasporangiaceae</taxon>
        <taxon>Nostocoides</taxon>
    </lineage>
</organism>
<evidence type="ECO:0000313" key="5">
    <source>
        <dbReference type="Proteomes" id="UP000035720"/>
    </source>
</evidence>